<dbReference type="Proteomes" id="UP000515733">
    <property type="component" value="Chromosome"/>
</dbReference>
<dbReference type="KEGG" id="doe:DENOEST_1158"/>
<name>A0A6S6XVS6_9PROT</name>
<evidence type="ECO:0000313" key="2">
    <source>
        <dbReference type="Proteomes" id="UP000515733"/>
    </source>
</evidence>
<reference evidence="1 2" key="1">
    <citation type="submission" date="2020-03" db="EMBL/GenBank/DDBJ databases">
        <authorList>
            <consortium name="Genoscope - CEA"/>
            <person name="William W."/>
        </authorList>
    </citation>
    <scope>NUCLEOTIDE SEQUENCE [LARGE SCALE GENOMIC DNA]</scope>
    <source>
        <strain evidence="2">DSM 16959</strain>
    </source>
</reference>
<proteinExistence type="predicted"/>
<accession>A0A6S6XVS6</accession>
<keyword evidence="2" id="KW-1185">Reference proteome</keyword>
<protein>
    <submittedName>
        <fullName evidence="1">Uncharacterized protein</fullName>
    </submittedName>
</protein>
<organism evidence="1 2">
    <name type="scientific">Denitratisoma oestradiolicum</name>
    <dbReference type="NCBI Taxonomy" id="311182"/>
    <lineage>
        <taxon>Bacteria</taxon>
        <taxon>Pseudomonadati</taxon>
        <taxon>Pseudomonadota</taxon>
        <taxon>Betaproteobacteria</taxon>
        <taxon>Nitrosomonadales</taxon>
        <taxon>Sterolibacteriaceae</taxon>
        <taxon>Denitratisoma</taxon>
    </lineage>
</organism>
<gene>
    <name evidence="1" type="ORF">DENOEST_1158</name>
</gene>
<dbReference type="AlphaFoldDB" id="A0A6S6XVS6"/>
<evidence type="ECO:0000313" key="1">
    <source>
        <dbReference type="EMBL" id="CAB1368323.1"/>
    </source>
</evidence>
<sequence length="128" mass="14153">MEKGVLLKGHRRLYLYRDGVLVLDWPLDGDVITAGPYAGQNVRTMMAWVESSTHDLDEVEAIAIARRTLIVSISLLFDMDKLPPSFTTSARAGACYSYQPALIPTLTRAHGSSRDFSSRPDALLSDLK</sequence>
<dbReference type="EMBL" id="LR778301">
    <property type="protein sequence ID" value="CAB1368323.1"/>
    <property type="molecule type" value="Genomic_DNA"/>
</dbReference>